<dbReference type="KEGG" id="nss:113426368"/>
<dbReference type="RefSeq" id="XP_026544509.1">
    <property type="nucleotide sequence ID" value="XM_026688724.1"/>
</dbReference>
<evidence type="ECO:0000256" key="1">
    <source>
        <dbReference type="ARBA" id="ARBA00000590"/>
    </source>
</evidence>
<reference evidence="17" key="1">
    <citation type="submission" date="2025-08" db="UniProtKB">
        <authorList>
            <consortium name="RefSeq"/>
        </authorList>
    </citation>
    <scope>IDENTIFICATION</scope>
</reference>
<evidence type="ECO:0000256" key="10">
    <source>
        <dbReference type="ARBA" id="ARBA00022989"/>
    </source>
</evidence>
<name>A0A6J1VWZ7_9SAUR</name>
<evidence type="ECO:0000313" key="16">
    <source>
        <dbReference type="Proteomes" id="UP000504612"/>
    </source>
</evidence>
<dbReference type="InterPro" id="IPR003663">
    <property type="entry name" value="Sugar/inositol_transpt"/>
</dbReference>
<feature type="transmembrane region" description="Helical" evidence="14">
    <location>
        <begin position="122"/>
        <end position="144"/>
    </location>
</feature>
<keyword evidence="10 14" id="KW-1133">Transmembrane helix</keyword>
<comment type="similarity">
    <text evidence="4">Belongs to the major facilitator superfamily. Sugar transporter (TC 2.A.1.1) family. Glucose transporter subfamily.</text>
</comment>
<dbReference type="AlphaFoldDB" id="A0A6J1VWZ7"/>
<evidence type="ECO:0000256" key="8">
    <source>
        <dbReference type="ARBA" id="ARBA00022597"/>
    </source>
</evidence>
<feature type="transmembrane region" description="Helical" evidence="14">
    <location>
        <begin position="366"/>
        <end position="386"/>
    </location>
</feature>
<feature type="transmembrane region" description="Helical" evidence="14">
    <location>
        <begin position="150"/>
        <end position="172"/>
    </location>
</feature>
<evidence type="ECO:0000259" key="15">
    <source>
        <dbReference type="PROSITE" id="PS50850"/>
    </source>
</evidence>
<dbReference type="InterPro" id="IPR036259">
    <property type="entry name" value="MFS_trans_sf"/>
</dbReference>
<dbReference type="InterPro" id="IPR005828">
    <property type="entry name" value="MFS_sugar_transport-like"/>
</dbReference>
<keyword evidence="16" id="KW-1185">Reference proteome</keyword>
<dbReference type="PRINTS" id="PR00171">
    <property type="entry name" value="SUGRTRNSPORT"/>
</dbReference>
<evidence type="ECO:0000256" key="7">
    <source>
        <dbReference type="ARBA" id="ARBA00022475"/>
    </source>
</evidence>
<evidence type="ECO:0000256" key="4">
    <source>
        <dbReference type="ARBA" id="ARBA00007004"/>
    </source>
</evidence>
<dbReference type="GO" id="GO:0046323">
    <property type="term" value="P:D-glucose import"/>
    <property type="evidence" value="ECO:0007669"/>
    <property type="project" value="TreeGrafter"/>
</dbReference>
<dbReference type="PANTHER" id="PTHR23503:SF32">
    <property type="entry name" value="SOLUTE CARRIER FAMILY 2, FACILITATED GLUCOSE TRANSPORTER MEMBER 5"/>
    <property type="match status" value="1"/>
</dbReference>
<dbReference type="InterPro" id="IPR045263">
    <property type="entry name" value="GLUT"/>
</dbReference>
<dbReference type="GO" id="GO:1990539">
    <property type="term" value="P:fructose import across plasma membrane"/>
    <property type="evidence" value="ECO:0007669"/>
    <property type="project" value="UniProtKB-ARBA"/>
</dbReference>
<dbReference type="Pfam" id="PF00083">
    <property type="entry name" value="Sugar_tr"/>
    <property type="match status" value="1"/>
</dbReference>
<feature type="transmembrane region" description="Helical" evidence="14">
    <location>
        <begin position="342"/>
        <end position="359"/>
    </location>
</feature>
<evidence type="ECO:0000256" key="3">
    <source>
        <dbReference type="ARBA" id="ARBA00004651"/>
    </source>
</evidence>
<keyword evidence="11 14" id="KW-0472">Membrane</keyword>
<evidence type="ECO:0000256" key="6">
    <source>
        <dbReference type="ARBA" id="ARBA00022448"/>
    </source>
</evidence>
<feature type="transmembrane region" description="Helical" evidence="14">
    <location>
        <begin position="434"/>
        <end position="454"/>
    </location>
</feature>
<evidence type="ECO:0000256" key="5">
    <source>
        <dbReference type="ARBA" id="ARBA00015973"/>
    </source>
</evidence>
<evidence type="ECO:0000256" key="9">
    <source>
        <dbReference type="ARBA" id="ARBA00022692"/>
    </source>
</evidence>
<dbReference type="PROSITE" id="PS00216">
    <property type="entry name" value="SUGAR_TRANSPORT_1"/>
    <property type="match status" value="1"/>
</dbReference>
<sequence>MVKFSLSFYPFILLSRALRDFFQLVFCKGECVSLSKGKCAGVCQGVGGHKRCDFPQVPVLFAHTISPAHTHLLVSNLTREEVKSLRYFWFILSPAVVFFPIGGVTGIVLFKVLVDKYGRKSLLLLNNILTFFASVFLCISNSIHLFKFTLFANFIIGISSGIFSCCVPLYLLEVSPTPIRGFMTTTSAFFFSLGVLLGHTLGLPQIWGNKEGFPLMAIVLGVIATICILLLINCPESPRFIFIQKKNETKAREVLRSLRVQEDVGNEIQELREEELYEVLANEKKMTLWKFLRVPKFRWSIVTVVVLMAGSQLSGINGMFFYTEKVYISMALPRSVSDNISSGIHIVNIIIVAIAINLVEAWGRRVPLIMGFMICSMTCILLTFTLEFQEQNYVMAFLSLVLIIIFLIGHMLGPGPIRLVVLGELFLQSTRATAFTVGYSVLWFTRFVSGLILIQLELLLGPYSLLVYWPFCVATFIYLFKMLPETRGKTFVEIQLAVGENK</sequence>
<protein>
    <recommendedName>
        <fullName evidence="5">Solute carrier family 2, facilitated glucose transporter member 5</fullName>
    </recommendedName>
    <alternativeName>
        <fullName evidence="13">Fructose transporter</fullName>
    </alternativeName>
    <alternativeName>
        <fullName evidence="12">Glucose transporter type 5, small intestine</fullName>
    </alternativeName>
</protein>
<organism evidence="16 17">
    <name type="scientific">Notechis scutatus</name>
    <name type="common">mainland tiger snake</name>
    <dbReference type="NCBI Taxonomy" id="8663"/>
    <lineage>
        <taxon>Eukaryota</taxon>
        <taxon>Metazoa</taxon>
        <taxon>Chordata</taxon>
        <taxon>Craniata</taxon>
        <taxon>Vertebrata</taxon>
        <taxon>Euteleostomi</taxon>
        <taxon>Lepidosauria</taxon>
        <taxon>Squamata</taxon>
        <taxon>Bifurcata</taxon>
        <taxon>Unidentata</taxon>
        <taxon>Episquamata</taxon>
        <taxon>Toxicofera</taxon>
        <taxon>Serpentes</taxon>
        <taxon>Colubroidea</taxon>
        <taxon>Elapidae</taxon>
        <taxon>Hydrophiinae</taxon>
        <taxon>Notechis</taxon>
    </lineage>
</organism>
<dbReference type="GO" id="GO:0042383">
    <property type="term" value="C:sarcolemma"/>
    <property type="evidence" value="ECO:0007669"/>
    <property type="project" value="UniProtKB-SubCell"/>
</dbReference>
<dbReference type="SUPFAM" id="SSF103473">
    <property type="entry name" value="MFS general substrate transporter"/>
    <property type="match status" value="1"/>
</dbReference>
<dbReference type="PROSITE" id="PS00217">
    <property type="entry name" value="SUGAR_TRANSPORT_2"/>
    <property type="match status" value="1"/>
</dbReference>
<dbReference type="FunFam" id="1.20.1250.20:FF:001511">
    <property type="entry name" value="Solute carrier family 2, facilitated glucose transporter member 5"/>
    <property type="match status" value="1"/>
</dbReference>
<evidence type="ECO:0000313" key="17">
    <source>
        <dbReference type="RefSeq" id="XP_026544509.1"/>
    </source>
</evidence>
<proteinExistence type="inferred from homology"/>
<dbReference type="InterPro" id="IPR005829">
    <property type="entry name" value="Sugar_transporter_CS"/>
</dbReference>
<dbReference type="Gene3D" id="1.20.1250.20">
    <property type="entry name" value="MFS general substrate transporter like domains"/>
    <property type="match status" value="1"/>
</dbReference>
<feature type="transmembrane region" description="Helical" evidence="14">
    <location>
        <begin position="392"/>
        <end position="413"/>
    </location>
</feature>
<dbReference type="PROSITE" id="PS50850">
    <property type="entry name" value="MFS"/>
    <property type="match status" value="1"/>
</dbReference>
<feature type="transmembrane region" description="Helical" evidence="14">
    <location>
        <begin position="460"/>
        <end position="480"/>
    </location>
</feature>
<feature type="transmembrane region" description="Helical" evidence="14">
    <location>
        <begin position="87"/>
        <end position="110"/>
    </location>
</feature>
<feature type="domain" description="Major facilitator superfamily (MFS) profile" evidence="15">
    <location>
        <begin position="1"/>
        <end position="487"/>
    </location>
</feature>
<comment type="catalytic activity">
    <reaction evidence="1">
        <text>D-fructose(out) = D-fructose(in)</text>
        <dbReference type="Rhea" id="RHEA:60372"/>
        <dbReference type="ChEBI" id="CHEBI:37721"/>
    </reaction>
</comment>
<evidence type="ECO:0000256" key="14">
    <source>
        <dbReference type="SAM" id="Phobius"/>
    </source>
</evidence>
<dbReference type="GO" id="GO:0070837">
    <property type="term" value="P:dehydroascorbic acid transport"/>
    <property type="evidence" value="ECO:0007669"/>
    <property type="project" value="TreeGrafter"/>
</dbReference>
<evidence type="ECO:0000256" key="11">
    <source>
        <dbReference type="ARBA" id="ARBA00023136"/>
    </source>
</evidence>
<evidence type="ECO:0000256" key="13">
    <source>
        <dbReference type="ARBA" id="ARBA00031099"/>
    </source>
</evidence>
<comment type="subcellular location">
    <subcellularLocation>
        <location evidence="2">Cell membrane</location>
        <location evidence="2">Sarcolemma</location>
    </subcellularLocation>
    <subcellularLocation>
        <location evidence="3">Cell membrane</location>
        <topology evidence="3">Multi-pass membrane protein</topology>
    </subcellularLocation>
</comment>
<dbReference type="PANTHER" id="PTHR23503">
    <property type="entry name" value="SOLUTE CARRIER FAMILY 2"/>
    <property type="match status" value="1"/>
</dbReference>
<evidence type="ECO:0000256" key="12">
    <source>
        <dbReference type="ARBA" id="ARBA00029961"/>
    </source>
</evidence>
<keyword evidence="8" id="KW-0762">Sugar transport</keyword>
<gene>
    <name evidence="17" type="primary">LOC113426368</name>
</gene>
<feature type="transmembrane region" description="Helical" evidence="14">
    <location>
        <begin position="213"/>
        <end position="232"/>
    </location>
</feature>
<accession>A0A6J1VWZ7</accession>
<dbReference type="InterPro" id="IPR020846">
    <property type="entry name" value="MFS_dom"/>
</dbReference>
<keyword evidence="9 14" id="KW-0812">Transmembrane</keyword>
<dbReference type="Proteomes" id="UP000504612">
    <property type="component" value="Unplaced"/>
</dbReference>
<feature type="transmembrane region" description="Helical" evidence="14">
    <location>
        <begin position="184"/>
        <end position="207"/>
    </location>
</feature>
<feature type="transmembrane region" description="Helical" evidence="14">
    <location>
        <begin position="299"/>
        <end position="322"/>
    </location>
</feature>
<dbReference type="GeneID" id="113426368"/>
<dbReference type="GO" id="GO:0005353">
    <property type="term" value="F:fructose transmembrane transporter activity"/>
    <property type="evidence" value="ECO:0007669"/>
    <property type="project" value="UniProtKB-ARBA"/>
</dbReference>
<dbReference type="GO" id="GO:0055056">
    <property type="term" value="F:D-glucose transmembrane transporter activity"/>
    <property type="evidence" value="ECO:0007669"/>
    <property type="project" value="TreeGrafter"/>
</dbReference>
<keyword evidence="7" id="KW-1003">Cell membrane</keyword>
<keyword evidence="6" id="KW-0813">Transport</keyword>
<evidence type="ECO:0000256" key="2">
    <source>
        <dbReference type="ARBA" id="ARBA00004135"/>
    </source>
</evidence>